<name>C4J8N8_MAIZE</name>
<organism evidence="1">
    <name type="scientific">Zea mays</name>
    <name type="common">Maize</name>
    <dbReference type="NCBI Taxonomy" id="4577"/>
    <lineage>
        <taxon>Eukaryota</taxon>
        <taxon>Viridiplantae</taxon>
        <taxon>Streptophyta</taxon>
        <taxon>Embryophyta</taxon>
        <taxon>Tracheophyta</taxon>
        <taxon>Spermatophyta</taxon>
        <taxon>Magnoliopsida</taxon>
        <taxon>Liliopsida</taxon>
        <taxon>Poales</taxon>
        <taxon>Poaceae</taxon>
        <taxon>PACMAD clade</taxon>
        <taxon>Panicoideae</taxon>
        <taxon>Andropogonodae</taxon>
        <taxon>Andropogoneae</taxon>
        <taxon>Tripsacinae</taxon>
        <taxon>Zea</taxon>
    </lineage>
</organism>
<sequence length="62" mass="7378">MVVLLSDRWVRPSLMAMEEVMMPKLLQSLGSRSARMLYHATLDYAFDWRLPERRDHVSRCPQ</sequence>
<proteinExistence type="evidence at transcript level"/>
<protein>
    <submittedName>
        <fullName evidence="1">Uncharacterized protein</fullName>
    </submittedName>
</protein>
<accession>C4J8N8</accession>
<evidence type="ECO:0000313" key="1">
    <source>
        <dbReference type="EMBL" id="ACR37538.1"/>
    </source>
</evidence>
<reference evidence="1" key="1">
    <citation type="journal article" date="2009" name="PLoS Genet.">
        <title>Sequencing, mapping, and analysis of 27,455 maize full-length cDNAs.</title>
        <authorList>
            <person name="Soderlund C."/>
            <person name="Descour A."/>
            <person name="Kudrna D."/>
            <person name="Bomhoff M."/>
            <person name="Boyd L."/>
            <person name="Currie J."/>
            <person name="Angelova A."/>
            <person name="Collura K."/>
            <person name="Wissotski M."/>
            <person name="Ashley E."/>
            <person name="Morrow D."/>
            <person name="Fernandes J."/>
            <person name="Walbot V."/>
            <person name="Yu Y."/>
        </authorList>
    </citation>
    <scope>NUCLEOTIDE SEQUENCE</scope>
    <source>
        <strain evidence="1">B73</strain>
    </source>
</reference>
<dbReference type="AlphaFoldDB" id="C4J8N8"/>
<dbReference type="EMBL" id="BT087185">
    <property type="protein sequence ID" value="ACR37538.1"/>
    <property type="molecule type" value="mRNA"/>
</dbReference>